<dbReference type="SUPFAM" id="SSF74650">
    <property type="entry name" value="Galactose mutarotase-like"/>
    <property type="match status" value="1"/>
</dbReference>
<dbReference type="GO" id="GO:0030246">
    <property type="term" value="F:carbohydrate binding"/>
    <property type="evidence" value="ECO:0007669"/>
    <property type="project" value="InterPro"/>
</dbReference>
<evidence type="ECO:0000313" key="2">
    <source>
        <dbReference type="Proteomes" id="UP000007886"/>
    </source>
</evidence>
<dbReference type="GO" id="GO:0005975">
    <property type="term" value="P:carbohydrate metabolic process"/>
    <property type="evidence" value="ECO:0007669"/>
    <property type="project" value="InterPro"/>
</dbReference>
<sequence>MTDDAHTMRSGSLTAIIKVQGAEMCSLKDGGALSSSATPLLVPIVERLANDEMRHPGRTYQMTRLMATYAIDDRGLDLSLTVINTVGETLPVSVGGHPAFKWPKLYRKAARH</sequence>
<name>A0AAI8MI85_9BRAD</name>
<protein>
    <submittedName>
        <fullName evidence="1">Uncharacterized protein</fullName>
    </submittedName>
</protein>
<proteinExistence type="predicted"/>
<dbReference type="GO" id="GO:0003824">
    <property type="term" value="F:catalytic activity"/>
    <property type="evidence" value="ECO:0007669"/>
    <property type="project" value="InterPro"/>
</dbReference>
<gene>
    <name evidence="1" type="ORF">S23_56390</name>
</gene>
<dbReference type="RefSeq" id="WP_015688103.1">
    <property type="nucleotide sequence ID" value="NC_017082.1"/>
</dbReference>
<keyword evidence="2" id="KW-1185">Reference proteome</keyword>
<reference evidence="1 2" key="1">
    <citation type="journal article" date="2012" name="Microbes Environ.">
        <title>Complete genome sequence of Bradyrhizobium sp. S23321: insights into symbiosis evolution in soil oligotrophs.</title>
        <authorList>
            <person name="Okubo T."/>
            <person name="Tsukui T."/>
            <person name="Maita H."/>
            <person name="Okamoto S."/>
            <person name="Oshima K."/>
            <person name="Fujisawa T."/>
            <person name="Saito A."/>
            <person name="Futamata H."/>
            <person name="Hattori R."/>
            <person name="Shimomura Y."/>
            <person name="Haruta S."/>
            <person name="Morimoto S."/>
            <person name="Wang Y."/>
            <person name="Sakai Y."/>
            <person name="Hattori M."/>
            <person name="Aizawa S."/>
            <person name="Nagashima K.V.P."/>
            <person name="Masuda S."/>
            <person name="Hattori T."/>
            <person name="Yamashita A."/>
            <person name="Bao Z."/>
            <person name="Hayatsu M."/>
            <person name="Kajiya-Kanegae H."/>
            <person name="Yoshinaga I."/>
            <person name="Sakamoto K."/>
            <person name="Toyota K."/>
            <person name="Nakao M."/>
            <person name="Kohara M."/>
            <person name="Anda M."/>
            <person name="Niwa R."/>
            <person name="Jung-Hwan P."/>
            <person name="Sameshima-Saito R."/>
            <person name="Tokuda S."/>
            <person name="Yamamoto S."/>
            <person name="Yamamoto S."/>
            <person name="Yokoyama T."/>
            <person name="Akutsu T."/>
            <person name="Nakamura Y."/>
            <person name="Nakahira-Yanaka Y."/>
            <person name="Takada Hoshino Y."/>
            <person name="Hirakawa H."/>
            <person name="Mitsui H."/>
            <person name="Terasawa K."/>
            <person name="Itakura M."/>
            <person name="Sato S."/>
            <person name="Ikeda-Ohtsubo W."/>
            <person name="Sakakura N."/>
            <person name="Kaminuma E."/>
            <person name="Minamisawa K."/>
        </authorList>
    </citation>
    <scope>NUCLEOTIDE SEQUENCE [LARGE SCALE GENOMIC DNA]</scope>
    <source>
        <strain evidence="1 2">S23321</strain>
    </source>
</reference>
<organism evidence="1 2">
    <name type="scientific">Bradyrhizobium cosmicum</name>
    <dbReference type="NCBI Taxonomy" id="1404864"/>
    <lineage>
        <taxon>Bacteria</taxon>
        <taxon>Pseudomonadati</taxon>
        <taxon>Pseudomonadota</taxon>
        <taxon>Alphaproteobacteria</taxon>
        <taxon>Hyphomicrobiales</taxon>
        <taxon>Nitrobacteraceae</taxon>
        <taxon>Bradyrhizobium</taxon>
    </lineage>
</organism>
<evidence type="ECO:0000313" key="1">
    <source>
        <dbReference type="EMBL" id="BAL78831.1"/>
    </source>
</evidence>
<accession>A0AAI8MI85</accession>
<dbReference type="InterPro" id="IPR011013">
    <property type="entry name" value="Gal_mutarotase_sf_dom"/>
</dbReference>
<dbReference type="InterPro" id="IPR014718">
    <property type="entry name" value="GH-type_carb-bd"/>
</dbReference>
<dbReference type="KEGG" id="brs:S23_56390"/>
<dbReference type="Gene3D" id="2.70.98.10">
    <property type="match status" value="2"/>
</dbReference>
<dbReference type="Proteomes" id="UP000007886">
    <property type="component" value="Chromosome"/>
</dbReference>
<dbReference type="EMBL" id="AP012279">
    <property type="protein sequence ID" value="BAL78831.1"/>
    <property type="molecule type" value="Genomic_DNA"/>
</dbReference>
<dbReference type="AlphaFoldDB" id="A0AAI8MI85"/>